<name>A0AAD3D1D5_9STRA</name>
<feature type="transmembrane region" description="Helical" evidence="2">
    <location>
        <begin position="810"/>
        <end position="828"/>
    </location>
</feature>
<feature type="transmembrane region" description="Helical" evidence="2">
    <location>
        <begin position="337"/>
        <end position="356"/>
    </location>
</feature>
<feature type="transmembrane region" description="Helical" evidence="2">
    <location>
        <begin position="207"/>
        <end position="226"/>
    </location>
</feature>
<dbReference type="AlphaFoldDB" id="A0AAD3D1D5"/>
<organism evidence="3 4">
    <name type="scientific">Chaetoceros tenuissimus</name>
    <dbReference type="NCBI Taxonomy" id="426638"/>
    <lineage>
        <taxon>Eukaryota</taxon>
        <taxon>Sar</taxon>
        <taxon>Stramenopiles</taxon>
        <taxon>Ochrophyta</taxon>
        <taxon>Bacillariophyta</taxon>
        <taxon>Coscinodiscophyceae</taxon>
        <taxon>Chaetocerotophycidae</taxon>
        <taxon>Chaetocerotales</taxon>
        <taxon>Chaetocerotaceae</taxon>
        <taxon>Chaetoceros</taxon>
    </lineage>
</organism>
<keyword evidence="2" id="KW-0472">Membrane</keyword>
<reference evidence="3 4" key="1">
    <citation type="journal article" date="2021" name="Sci. Rep.">
        <title>The genome of the diatom Chaetoceros tenuissimus carries an ancient integrated fragment of an extant virus.</title>
        <authorList>
            <person name="Hongo Y."/>
            <person name="Kimura K."/>
            <person name="Takaki Y."/>
            <person name="Yoshida Y."/>
            <person name="Baba S."/>
            <person name="Kobayashi G."/>
            <person name="Nagasaki K."/>
            <person name="Hano T."/>
            <person name="Tomaru Y."/>
        </authorList>
    </citation>
    <scope>NUCLEOTIDE SEQUENCE [LARGE SCALE GENOMIC DNA]</scope>
    <source>
        <strain evidence="3 4">NIES-3715</strain>
    </source>
</reference>
<keyword evidence="2" id="KW-1133">Transmembrane helix</keyword>
<feature type="transmembrane region" description="Helical" evidence="2">
    <location>
        <begin position="177"/>
        <end position="195"/>
    </location>
</feature>
<feature type="transmembrane region" description="Helical" evidence="2">
    <location>
        <begin position="516"/>
        <end position="536"/>
    </location>
</feature>
<proteinExistence type="predicted"/>
<dbReference type="Proteomes" id="UP001054902">
    <property type="component" value="Unassembled WGS sequence"/>
</dbReference>
<feature type="compositionally biased region" description="Basic and acidic residues" evidence="1">
    <location>
        <begin position="844"/>
        <end position="853"/>
    </location>
</feature>
<evidence type="ECO:0000256" key="2">
    <source>
        <dbReference type="SAM" id="Phobius"/>
    </source>
</evidence>
<feature type="transmembrane region" description="Helical" evidence="2">
    <location>
        <begin position="362"/>
        <end position="380"/>
    </location>
</feature>
<feature type="region of interest" description="Disordered" evidence="1">
    <location>
        <begin position="844"/>
        <end position="864"/>
    </location>
</feature>
<sequence length="902" mass="100406">MASRDEAIGSTDGGAYDLGAVNESERNSIREELPAEGRRQNGNIVSKIVSPVANVARGTVRAINENILPSVELKMKWYHFIALTFFVAIPAAFYILIFTKMGWGLDSFYYLSKYFEVHSFKLGAGLGAFAFVLYLLDVYYWEDRCLKFFRMLFISIIVIGLFVLICFIATTYPYGPICMWIATTPVWFMIIRGLFFRKVDVRTYFSWLTLPLLLNSIIVFVAWVVWTYDRPENKWNESIRLRDAEMTGCEADASVVGGVCVDEDTGEVCFSSQDNGPVWTAACPKECAAVYDECFNQFIIWGGPCLVSIGLFCLSFFTSFVKKEDSLEKEFAKFGKIYALLLMVLWIAASLTGAGAGLTTTLSALTFSAFVASAIFIAVSQGNREEWVKVRIQSIFEKYETYLDIGKGLLVVTCLPLAVVYLAVSFIVQTIRLMGCTARCTNQNLRDNEVEGCGNSKFLTVEARSLIKQFRSWNLAIVYTYAIYWGAGFITFTVLAAKFTILFLSWLIEETKALDIASVTGIIFGVGVIMFLLPPVPGAPIYLTLGIVIVPVGREAFGLVWCIVYAMGISLLLKLFATFLQQKMIGGLLQNSLSVRQMVGINTKLIRAMKLCLEEPGLGISKVSILCGGPDWPTSVLCGIMGLPLFPILVGTLPVALLVVPTVLAGSFTYMSGIRLAETDELEFPWATTAATMATAASGLVLLGFALSATYYLEQTMKSREQELEDMPYDEEVKKANEEEVAINNAYAEVVEWSSLPTFPQLLLIISLACMITSCYITQVFQEDAFAEYELTYTIEDHLEGDWKNLVKPIGLVSIVLFGASLLFLFMFRTWAMSKARRVLKENPDKYTNKEEQMEAPAPQDDEKYEMSVNEDDISVDVAKTATGTFCGFEVSQIKLKESEST</sequence>
<keyword evidence="4" id="KW-1185">Reference proteome</keyword>
<protein>
    <submittedName>
        <fullName evidence="3">Uncharacterized protein</fullName>
    </submittedName>
</protein>
<feature type="transmembrane region" description="Helical" evidence="2">
    <location>
        <begin position="401"/>
        <end position="424"/>
    </location>
</feature>
<feature type="transmembrane region" description="Helical" evidence="2">
    <location>
        <begin position="77"/>
        <end position="97"/>
    </location>
</feature>
<accession>A0AAD3D1D5</accession>
<feature type="transmembrane region" description="Helical" evidence="2">
    <location>
        <begin position="645"/>
        <end position="670"/>
    </location>
</feature>
<keyword evidence="2" id="KW-0812">Transmembrane</keyword>
<feature type="transmembrane region" description="Helical" evidence="2">
    <location>
        <begin position="556"/>
        <end position="577"/>
    </location>
</feature>
<dbReference type="EMBL" id="BLLK01000051">
    <property type="protein sequence ID" value="GFH55903.1"/>
    <property type="molecule type" value="Genomic_DNA"/>
</dbReference>
<feature type="transmembrane region" description="Helical" evidence="2">
    <location>
        <begin position="117"/>
        <end position="136"/>
    </location>
</feature>
<feature type="transmembrane region" description="Helical" evidence="2">
    <location>
        <begin position="482"/>
        <end position="504"/>
    </location>
</feature>
<comment type="caution">
    <text evidence="3">The sequence shown here is derived from an EMBL/GenBank/DDBJ whole genome shotgun (WGS) entry which is preliminary data.</text>
</comment>
<feature type="transmembrane region" description="Helical" evidence="2">
    <location>
        <begin position="148"/>
        <end position="171"/>
    </location>
</feature>
<evidence type="ECO:0000256" key="1">
    <source>
        <dbReference type="SAM" id="MobiDB-lite"/>
    </source>
</evidence>
<feature type="transmembrane region" description="Helical" evidence="2">
    <location>
        <begin position="762"/>
        <end position="781"/>
    </location>
</feature>
<feature type="transmembrane region" description="Helical" evidence="2">
    <location>
        <begin position="298"/>
        <end position="317"/>
    </location>
</feature>
<gene>
    <name evidence="3" type="ORF">CTEN210_12379</name>
</gene>
<evidence type="ECO:0000313" key="4">
    <source>
        <dbReference type="Proteomes" id="UP001054902"/>
    </source>
</evidence>
<feature type="transmembrane region" description="Helical" evidence="2">
    <location>
        <begin position="690"/>
        <end position="713"/>
    </location>
</feature>
<evidence type="ECO:0000313" key="3">
    <source>
        <dbReference type="EMBL" id="GFH55903.1"/>
    </source>
</evidence>